<dbReference type="InterPro" id="IPR010342">
    <property type="entry name" value="DUF938"/>
</dbReference>
<dbReference type="PANTHER" id="PTHR20974:SF0">
    <property type="entry name" value="UPF0585 PROTEIN CG18661"/>
    <property type="match status" value="1"/>
</dbReference>
<dbReference type="RefSeq" id="WP_323577403.1">
    <property type="nucleotide sequence ID" value="NZ_JAYGJQ010000002.1"/>
</dbReference>
<name>A0ABU5VWG1_9BACT</name>
<comment type="caution">
    <text evidence="1">The sequence shown here is derived from an EMBL/GenBank/DDBJ whole genome shotgun (WGS) entry which is preliminary data.</text>
</comment>
<reference evidence="1 2" key="1">
    <citation type="submission" date="2023-11" db="EMBL/GenBank/DDBJ databases">
        <title>A Novel Polar Bacteriovorax (B. antarcticus) Isolated from the Biocrust in Antarctica.</title>
        <authorList>
            <person name="Mun W."/>
            <person name="Choi S.Y."/>
            <person name="Mitchell R.J."/>
        </authorList>
    </citation>
    <scope>NUCLEOTIDE SEQUENCE [LARGE SCALE GENOMIC DNA]</scope>
    <source>
        <strain evidence="1 2">PP10</strain>
    </source>
</reference>
<protein>
    <submittedName>
        <fullName evidence="1">DUF938 domain-containing protein</fullName>
    </submittedName>
</protein>
<dbReference type="SUPFAM" id="SSF53335">
    <property type="entry name" value="S-adenosyl-L-methionine-dependent methyltransferases"/>
    <property type="match status" value="1"/>
</dbReference>
<sequence length="201" mass="22863">MKKNETACDRNQGPILEVLKEVISPENRNLFEIGSGTGQHAIFMAPHFPDIFWTTSDVVANAKLIKENLAAAKISNIKGPFQFEIGKDDFPRVPYDLIFTANTFHIMSWKNCKTLMKALGTRLREGSQVIIYGPFNYNGTFTSESNAAFDKMLKERNPESGIRSFEDVNANMLKNGFALYKDYEMPANNRTLVYTRLNFMK</sequence>
<dbReference type="Proteomes" id="UP001302274">
    <property type="component" value="Unassembled WGS sequence"/>
</dbReference>
<accession>A0ABU5VWG1</accession>
<organism evidence="1 2">
    <name type="scientific">Bacteriovorax antarcticus</name>
    <dbReference type="NCBI Taxonomy" id="3088717"/>
    <lineage>
        <taxon>Bacteria</taxon>
        <taxon>Pseudomonadati</taxon>
        <taxon>Bdellovibrionota</taxon>
        <taxon>Bacteriovoracia</taxon>
        <taxon>Bacteriovoracales</taxon>
        <taxon>Bacteriovoracaceae</taxon>
        <taxon>Bacteriovorax</taxon>
    </lineage>
</organism>
<evidence type="ECO:0000313" key="1">
    <source>
        <dbReference type="EMBL" id="MEA9357403.1"/>
    </source>
</evidence>
<evidence type="ECO:0000313" key="2">
    <source>
        <dbReference type="Proteomes" id="UP001302274"/>
    </source>
</evidence>
<dbReference type="InterPro" id="IPR029063">
    <property type="entry name" value="SAM-dependent_MTases_sf"/>
</dbReference>
<dbReference type="Pfam" id="PF06080">
    <property type="entry name" value="DUF938"/>
    <property type="match status" value="1"/>
</dbReference>
<dbReference type="EMBL" id="JAYGJQ010000002">
    <property type="protein sequence ID" value="MEA9357403.1"/>
    <property type="molecule type" value="Genomic_DNA"/>
</dbReference>
<dbReference type="Gene3D" id="3.40.50.150">
    <property type="entry name" value="Vaccinia Virus protein VP39"/>
    <property type="match status" value="1"/>
</dbReference>
<proteinExistence type="predicted"/>
<gene>
    <name evidence="1" type="ORF">SHI21_14345</name>
</gene>
<keyword evidence="2" id="KW-1185">Reference proteome</keyword>
<dbReference type="PANTHER" id="PTHR20974">
    <property type="entry name" value="UPF0585 PROTEIN CG18661"/>
    <property type="match status" value="1"/>
</dbReference>